<sequence length="123" mass="13001">MNRPQSYTIAVVLLVLFCLLSLLFELPNLARGAAPVEGAPPFVLVVINFTLAILGFVTAYGAWRMQKWGVVLAIVVAALGLLASLPAIIFASPSLRLLGGLGVVWSAAIIVLFLRPVPHPVSA</sequence>
<keyword evidence="1" id="KW-1133">Transmembrane helix</keyword>
<keyword evidence="1" id="KW-0472">Membrane</keyword>
<dbReference type="AlphaFoldDB" id="A0A6J4VEV5"/>
<evidence type="ECO:0000256" key="1">
    <source>
        <dbReference type="SAM" id="Phobius"/>
    </source>
</evidence>
<organism evidence="2">
    <name type="scientific">uncultured Thermomicrobiales bacterium</name>
    <dbReference type="NCBI Taxonomy" id="1645740"/>
    <lineage>
        <taxon>Bacteria</taxon>
        <taxon>Pseudomonadati</taxon>
        <taxon>Thermomicrobiota</taxon>
        <taxon>Thermomicrobia</taxon>
        <taxon>Thermomicrobiales</taxon>
        <taxon>environmental samples</taxon>
    </lineage>
</organism>
<feature type="transmembrane region" description="Helical" evidence="1">
    <location>
        <begin position="70"/>
        <end position="91"/>
    </location>
</feature>
<name>A0A6J4VEV5_9BACT</name>
<dbReference type="EMBL" id="CADCWN010000195">
    <property type="protein sequence ID" value="CAA9575718.1"/>
    <property type="molecule type" value="Genomic_DNA"/>
</dbReference>
<proteinExistence type="predicted"/>
<feature type="transmembrane region" description="Helical" evidence="1">
    <location>
        <begin position="97"/>
        <end position="114"/>
    </location>
</feature>
<keyword evidence="1" id="KW-0812">Transmembrane</keyword>
<protein>
    <submittedName>
        <fullName evidence="2">Uncharacterized protein</fullName>
    </submittedName>
</protein>
<feature type="transmembrane region" description="Helical" evidence="1">
    <location>
        <begin position="42"/>
        <end position="63"/>
    </location>
</feature>
<evidence type="ECO:0000313" key="2">
    <source>
        <dbReference type="EMBL" id="CAA9575718.1"/>
    </source>
</evidence>
<accession>A0A6J4VEV5</accession>
<gene>
    <name evidence="2" type="ORF">AVDCRST_MAG18-2520</name>
</gene>
<reference evidence="2" key="1">
    <citation type="submission" date="2020-02" db="EMBL/GenBank/DDBJ databases">
        <authorList>
            <person name="Meier V. D."/>
        </authorList>
    </citation>
    <scope>NUCLEOTIDE SEQUENCE</scope>
    <source>
        <strain evidence="2">AVDCRST_MAG18</strain>
    </source>
</reference>